<reference evidence="2" key="1">
    <citation type="submission" date="2022-04" db="EMBL/GenBank/DDBJ databases">
        <title>Mucilaginibacter sp. RS28 isolated from freshwater.</title>
        <authorList>
            <person name="Ko S.-R."/>
        </authorList>
    </citation>
    <scope>NUCLEOTIDE SEQUENCE</scope>
    <source>
        <strain evidence="2">RS28</strain>
    </source>
</reference>
<feature type="transmembrane region" description="Helical" evidence="1">
    <location>
        <begin position="7"/>
        <end position="29"/>
    </location>
</feature>
<dbReference type="RefSeq" id="WP_245128738.1">
    <property type="nucleotide sequence ID" value="NZ_JALJEJ010000002.1"/>
</dbReference>
<sequence>MLYLRKLAYSALVTFVPFVILAWLLKQLFPYQLHPQAYPNEFTFTDLRVYFSHVMPLLYVAALLLNGLYVEKLVKRFFSSAQGERKKQLLTVAIVIIIFSVILSILIWSPEAGLTTLLRSVSTCVTIQAIYWLLTAAMLFTGYKLHAVILRNNLYHF</sequence>
<keyword evidence="1" id="KW-0812">Transmembrane</keyword>
<keyword evidence="1" id="KW-0472">Membrane</keyword>
<feature type="transmembrane region" description="Helical" evidence="1">
    <location>
        <begin position="49"/>
        <end position="69"/>
    </location>
</feature>
<gene>
    <name evidence="2" type="ORF">MUY27_04230</name>
</gene>
<organism evidence="2 3">
    <name type="scientific">Mucilaginibacter straminoryzae</name>
    <dbReference type="NCBI Taxonomy" id="2932774"/>
    <lineage>
        <taxon>Bacteria</taxon>
        <taxon>Pseudomonadati</taxon>
        <taxon>Bacteroidota</taxon>
        <taxon>Sphingobacteriia</taxon>
        <taxon>Sphingobacteriales</taxon>
        <taxon>Sphingobacteriaceae</taxon>
        <taxon>Mucilaginibacter</taxon>
    </lineage>
</organism>
<keyword evidence="3" id="KW-1185">Reference proteome</keyword>
<feature type="transmembrane region" description="Helical" evidence="1">
    <location>
        <begin position="129"/>
        <end position="150"/>
    </location>
</feature>
<name>A0A9X1X3D7_9SPHI</name>
<keyword evidence="1" id="KW-1133">Transmembrane helix</keyword>
<comment type="caution">
    <text evidence="2">The sequence shown here is derived from an EMBL/GenBank/DDBJ whole genome shotgun (WGS) entry which is preliminary data.</text>
</comment>
<protein>
    <submittedName>
        <fullName evidence="2">Uncharacterized protein</fullName>
    </submittedName>
</protein>
<evidence type="ECO:0000313" key="3">
    <source>
        <dbReference type="Proteomes" id="UP001139450"/>
    </source>
</evidence>
<dbReference type="AlphaFoldDB" id="A0A9X1X3D7"/>
<accession>A0A9X1X3D7</accession>
<feature type="transmembrane region" description="Helical" evidence="1">
    <location>
        <begin position="89"/>
        <end position="109"/>
    </location>
</feature>
<dbReference type="Proteomes" id="UP001139450">
    <property type="component" value="Unassembled WGS sequence"/>
</dbReference>
<dbReference type="EMBL" id="JALJEJ010000002">
    <property type="protein sequence ID" value="MCJ8208903.1"/>
    <property type="molecule type" value="Genomic_DNA"/>
</dbReference>
<proteinExistence type="predicted"/>
<evidence type="ECO:0000313" key="2">
    <source>
        <dbReference type="EMBL" id="MCJ8208903.1"/>
    </source>
</evidence>
<evidence type="ECO:0000256" key="1">
    <source>
        <dbReference type="SAM" id="Phobius"/>
    </source>
</evidence>